<dbReference type="GO" id="GO:0004402">
    <property type="term" value="F:histone acetyltransferase activity"/>
    <property type="evidence" value="ECO:0007669"/>
    <property type="project" value="TreeGrafter"/>
</dbReference>
<feature type="region of interest" description="Disordered" evidence="1">
    <location>
        <begin position="1"/>
        <end position="44"/>
    </location>
</feature>
<evidence type="ECO:0000256" key="2">
    <source>
        <dbReference type="SAM" id="Phobius"/>
    </source>
</evidence>
<feature type="compositionally biased region" description="Polar residues" evidence="1">
    <location>
        <begin position="101"/>
        <end position="110"/>
    </location>
</feature>
<feature type="compositionally biased region" description="Low complexity" evidence="1">
    <location>
        <begin position="22"/>
        <end position="44"/>
    </location>
</feature>
<evidence type="ECO:0000313" key="3">
    <source>
        <dbReference type="EMBL" id="OEU19613.1"/>
    </source>
</evidence>
<dbReference type="OrthoDB" id="2163268at2759"/>
<dbReference type="PANTHER" id="PTHR20916">
    <property type="entry name" value="CYSTEINE AND GLYCINE-RICH PROTEIN 2 BINDING PROTEIN"/>
    <property type="match status" value="1"/>
</dbReference>
<dbReference type="KEGG" id="fcy:FRACYDRAFT_235673"/>
<dbReference type="AlphaFoldDB" id="A0A1E7FP86"/>
<keyword evidence="2" id="KW-0472">Membrane</keyword>
<feature type="compositionally biased region" description="Low complexity" evidence="1">
    <location>
        <begin position="62"/>
        <end position="85"/>
    </location>
</feature>
<dbReference type="EMBL" id="KV784355">
    <property type="protein sequence ID" value="OEU19613.1"/>
    <property type="molecule type" value="Genomic_DNA"/>
</dbReference>
<keyword evidence="2" id="KW-1133">Transmembrane helix</keyword>
<dbReference type="InParanoid" id="A0A1E7FP86"/>
<gene>
    <name evidence="3" type="ORF">FRACYDRAFT_235673</name>
</gene>
<feature type="transmembrane region" description="Helical" evidence="2">
    <location>
        <begin position="194"/>
        <end position="217"/>
    </location>
</feature>
<sequence>MDPRQRPLTTSGVLINFDNDNDSSSSTTSEIASSYNTTSNTSNNNIIISNTIRSNVEDNNDEQGANNDNDNNNNAGTSTSTSTGSSRKDDADADDDDDAKMSNTRSNTSGVVDRTYSNEKTSLLALQQMNRSSALLQTLSQSQSSPSPNLSYNISSPHYNKNNYYNYNSYNDTDNDDEGTLFVARRLRKMNNNLQVLVIVSAVLALLALGGFAVQYFGFQIYTGGAPAFLYSNDSSSQEEEDINNNNNNNTNTTSITAIKKNPECSKHTYGEVPLDDGMNIQCYIGHQDPIKDVEYRLQIMKDSLEKAYTESILDKDILKIFVAPEFYFRGLNGAYDFEDDPSRLDKIFGYNHTTKTKNNENENEVCAEGPVCAILQGLQNLVEDERFQDWFFLFGTVIASQKLPIISNITSTTSAATTTADPSYEYLYYNFAPIYKGFDPKDERKTSSKNKSNNNKKKKKHHHYALGKRFLLPKRYISTSDFLTPSRDIDFMNRGKEWEELYTEESQQDKRLDLDIDGGNWVTENGYDADIGDGVASKTVDKTDTDTDTDTDTVVGNPKTNHKRLYDDNWFTSYKHELYQKAGYTMIEYDWLIMDGISMSLEVCLDHQMRSALDTYLGDIITGRTTKIPSSSSSSSSSEYSLEYVSIPTYQAQISLVSSAGMSPNTDSLALCQNGILFVQDGISNKTSRRYIDNELMDTCGTIQTALQYEGGTIGVRRRSLLTKTDVRFEYELLSSTIGVTDIENKKNPKVTSTSAASTSDETAYEYKVPVYDNNDKNDGTDKSNDNWKNHLNGIFSTEVYEPHLVIYGPIDIATVV</sequence>
<organism evidence="3 4">
    <name type="scientific">Fragilariopsis cylindrus CCMP1102</name>
    <dbReference type="NCBI Taxonomy" id="635003"/>
    <lineage>
        <taxon>Eukaryota</taxon>
        <taxon>Sar</taxon>
        <taxon>Stramenopiles</taxon>
        <taxon>Ochrophyta</taxon>
        <taxon>Bacillariophyta</taxon>
        <taxon>Bacillariophyceae</taxon>
        <taxon>Bacillariophycidae</taxon>
        <taxon>Bacillariales</taxon>
        <taxon>Bacillariaceae</taxon>
        <taxon>Fragilariopsis</taxon>
    </lineage>
</organism>
<name>A0A1E7FP86_9STRA</name>
<dbReference type="Proteomes" id="UP000095751">
    <property type="component" value="Unassembled WGS sequence"/>
</dbReference>
<evidence type="ECO:0000313" key="4">
    <source>
        <dbReference type="Proteomes" id="UP000095751"/>
    </source>
</evidence>
<reference evidence="3 4" key="1">
    <citation type="submission" date="2016-09" db="EMBL/GenBank/DDBJ databases">
        <title>Extensive genetic diversity and differential bi-allelic expression allows diatom success in the polar Southern Ocean.</title>
        <authorList>
            <consortium name="DOE Joint Genome Institute"/>
            <person name="Mock T."/>
            <person name="Otillar R.P."/>
            <person name="Strauss J."/>
            <person name="Dupont C."/>
            <person name="Frickenhaus S."/>
            <person name="Maumus F."/>
            <person name="Mcmullan M."/>
            <person name="Sanges R."/>
            <person name="Schmutz J."/>
            <person name="Toseland A."/>
            <person name="Valas R."/>
            <person name="Veluchamy A."/>
            <person name="Ward B.J."/>
            <person name="Allen A."/>
            <person name="Barry K."/>
            <person name="Falciatore A."/>
            <person name="Ferrante M."/>
            <person name="Fortunato A.E."/>
            <person name="Gloeckner G."/>
            <person name="Gruber A."/>
            <person name="Hipkin R."/>
            <person name="Janech M."/>
            <person name="Kroth P."/>
            <person name="Leese F."/>
            <person name="Lindquist E."/>
            <person name="Lyon B.R."/>
            <person name="Martin J."/>
            <person name="Mayer C."/>
            <person name="Parker M."/>
            <person name="Quesneville H."/>
            <person name="Raymond J."/>
            <person name="Uhlig C."/>
            <person name="Valentin K.U."/>
            <person name="Worden A.Z."/>
            <person name="Armbrust E.V."/>
            <person name="Bowler C."/>
            <person name="Green B."/>
            <person name="Moulton V."/>
            <person name="Van Oosterhout C."/>
            <person name="Grigoriev I."/>
        </authorList>
    </citation>
    <scope>NUCLEOTIDE SEQUENCE [LARGE SCALE GENOMIC DNA]</scope>
    <source>
        <strain evidence="3 4">CCMP1102</strain>
    </source>
</reference>
<accession>A0A1E7FP86</accession>
<feature type="region of interest" description="Disordered" evidence="1">
    <location>
        <begin position="57"/>
        <end position="116"/>
    </location>
</feature>
<proteinExistence type="predicted"/>
<keyword evidence="2" id="KW-0812">Transmembrane</keyword>
<protein>
    <submittedName>
        <fullName evidence="3">Uncharacterized protein</fullName>
    </submittedName>
</protein>
<feature type="region of interest" description="Disordered" evidence="1">
    <location>
        <begin position="442"/>
        <end position="463"/>
    </location>
</feature>
<dbReference type="PANTHER" id="PTHR20916:SF26">
    <property type="entry name" value="CYSTEINE-RICH PROTEIN 2-BINDING PROTEIN"/>
    <property type="match status" value="1"/>
</dbReference>
<keyword evidence="4" id="KW-1185">Reference proteome</keyword>
<evidence type="ECO:0000256" key="1">
    <source>
        <dbReference type="SAM" id="MobiDB-lite"/>
    </source>
</evidence>